<gene>
    <name evidence="5" type="ORF">AB3X52_02490</name>
</gene>
<comment type="caution">
    <text evidence="5">The sequence shown here is derived from an EMBL/GenBank/DDBJ whole genome shotgun (WGS) entry which is preliminary data.</text>
</comment>
<dbReference type="Gene3D" id="1.10.10.60">
    <property type="entry name" value="Homeodomain-like"/>
    <property type="match status" value="1"/>
</dbReference>
<keyword evidence="3" id="KW-0804">Transcription</keyword>
<keyword evidence="2" id="KW-0238">DNA-binding</keyword>
<dbReference type="SMART" id="SM00342">
    <property type="entry name" value="HTH_ARAC"/>
    <property type="match status" value="1"/>
</dbReference>
<dbReference type="InterPro" id="IPR018060">
    <property type="entry name" value="HTH_AraC"/>
</dbReference>
<evidence type="ECO:0000313" key="5">
    <source>
        <dbReference type="EMBL" id="MEX0426473.1"/>
    </source>
</evidence>
<evidence type="ECO:0000256" key="2">
    <source>
        <dbReference type="ARBA" id="ARBA00023125"/>
    </source>
</evidence>
<evidence type="ECO:0000259" key="4">
    <source>
        <dbReference type="PROSITE" id="PS01124"/>
    </source>
</evidence>
<dbReference type="Proteomes" id="UP001556631">
    <property type="component" value="Unassembled WGS sequence"/>
</dbReference>
<dbReference type="Pfam" id="PF12833">
    <property type="entry name" value="HTH_18"/>
    <property type="match status" value="1"/>
</dbReference>
<dbReference type="InterPro" id="IPR050204">
    <property type="entry name" value="AraC_XylS_family_regulators"/>
</dbReference>
<dbReference type="RefSeq" id="WP_367991198.1">
    <property type="nucleotide sequence ID" value="NZ_JBFPJR010000003.1"/>
</dbReference>
<proteinExistence type="predicted"/>
<dbReference type="EMBL" id="JBFPJR010000003">
    <property type="protein sequence ID" value="MEX0426473.1"/>
    <property type="molecule type" value="Genomic_DNA"/>
</dbReference>
<sequence length="271" mass="29803">MTQQVHRVHPALQTYVARCVGYDYLPDPRAVHHGLPSPTATLVIAFDDPLDTEWLGDPRSRARRWTTVSGLGVRPALIHTHGIQRGIQLDLTPAGVGALLGMPVAAIADSLHTLADLGLGDELHERLASAVSWPDRFALLDGLLLAQLHTDPVGPPPEVTHAWDLISRSRGRLRVSVVADRAGWSRRHLQTRFGAEYGVSPKQAARLFRFHYARSLALRGRPLAAIAYQAGYADQAHLTRDWHELAGAPPVATLREMFPIVQDEVVDARAR</sequence>
<evidence type="ECO:0000313" key="6">
    <source>
        <dbReference type="Proteomes" id="UP001556631"/>
    </source>
</evidence>
<name>A0ABV3SU65_9ACTN</name>
<dbReference type="PANTHER" id="PTHR46796">
    <property type="entry name" value="HTH-TYPE TRANSCRIPTIONAL ACTIVATOR RHAS-RELATED"/>
    <property type="match status" value="1"/>
</dbReference>
<protein>
    <submittedName>
        <fullName evidence="5">Helix-turn-helix domain-containing protein</fullName>
    </submittedName>
</protein>
<dbReference type="PANTHER" id="PTHR46796:SF15">
    <property type="entry name" value="BLL1074 PROTEIN"/>
    <property type="match status" value="1"/>
</dbReference>
<accession>A0ABV3SU65</accession>
<organism evidence="5 6">
    <name type="scientific">Nocardioides eburneus</name>
    <dbReference type="NCBI Taxonomy" id="3231482"/>
    <lineage>
        <taxon>Bacteria</taxon>
        <taxon>Bacillati</taxon>
        <taxon>Actinomycetota</taxon>
        <taxon>Actinomycetes</taxon>
        <taxon>Propionibacteriales</taxon>
        <taxon>Nocardioidaceae</taxon>
        <taxon>Nocardioides</taxon>
    </lineage>
</organism>
<keyword evidence="1" id="KW-0805">Transcription regulation</keyword>
<feature type="domain" description="HTH araC/xylS-type" evidence="4">
    <location>
        <begin position="166"/>
        <end position="256"/>
    </location>
</feature>
<reference evidence="5 6" key="1">
    <citation type="submission" date="2024-07" db="EMBL/GenBank/DDBJ databases">
        <authorList>
            <person name="Lee S."/>
            <person name="Kang M."/>
        </authorList>
    </citation>
    <scope>NUCLEOTIDE SEQUENCE [LARGE SCALE GENOMIC DNA]</scope>
    <source>
        <strain evidence="5 6">DS6</strain>
    </source>
</reference>
<dbReference type="PROSITE" id="PS01124">
    <property type="entry name" value="HTH_ARAC_FAMILY_2"/>
    <property type="match status" value="1"/>
</dbReference>
<evidence type="ECO:0000256" key="1">
    <source>
        <dbReference type="ARBA" id="ARBA00023015"/>
    </source>
</evidence>
<evidence type="ECO:0000256" key="3">
    <source>
        <dbReference type="ARBA" id="ARBA00023163"/>
    </source>
</evidence>
<keyword evidence="6" id="KW-1185">Reference proteome</keyword>